<keyword evidence="2" id="KW-0963">Cytoplasm</keyword>
<dbReference type="SMART" id="SM00164">
    <property type="entry name" value="TBC"/>
    <property type="match status" value="1"/>
</dbReference>
<evidence type="ECO:0000313" key="8">
    <source>
        <dbReference type="EMBL" id="OMJ14039.1"/>
    </source>
</evidence>
<dbReference type="STRING" id="133412.A0A1R1XHC5"/>
<dbReference type="SUPFAM" id="SSF47923">
    <property type="entry name" value="Ypt/Rab-GAP domain of gyp1p"/>
    <property type="match status" value="2"/>
</dbReference>
<comment type="subcellular location">
    <subcellularLocation>
        <location evidence="1">Cytoplasm</location>
        <location evidence="1">Cytoskeleton</location>
    </subcellularLocation>
</comment>
<feature type="region of interest" description="Disordered" evidence="6">
    <location>
        <begin position="65"/>
        <end position="84"/>
    </location>
</feature>
<evidence type="ECO:0000256" key="1">
    <source>
        <dbReference type="ARBA" id="ARBA00004245"/>
    </source>
</evidence>
<comment type="similarity">
    <text evidence="5">Belongs to the BUB2 family.</text>
</comment>
<evidence type="ECO:0000256" key="3">
    <source>
        <dbReference type="ARBA" id="ARBA00023212"/>
    </source>
</evidence>
<dbReference type="PANTHER" id="PTHR22957:SF263">
    <property type="entry name" value="MITOTIC CHECK POINT PROTEIN BUB2"/>
    <property type="match status" value="1"/>
</dbReference>
<organism evidence="8 9">
    <name type="scientific">Smittium culicis</name>
    <dbReference type="NCBI Taxonomy" id="133412"/>
    <lineage>
        <taxon>Eukaryota</taxon>
        <taxon>Fungi</taxon>
        <taxon>Fungi incertae sedis</taxon>
        <taxon>Zoopagomycota</taxon>
        <taxon>Kickxellomycotina</taxon>
        <taxon>Harpellomycetes</taxon>
        <taxon>Harpellales</taxon>
        <taxon>Legeriomycetaceae</taxon>
        <taxon>Smittium</taxon>
    </lineage>
</organism>
<gene>
    <name evidence="8" type="ORF">AYI70_g8130</name>
</gene>
<dbReference type="OrthoDB" id="10263206at2759"/>
<dbReference type="EMBL" id="LSSN01003231">
    <property type="protein sequence ID" value="OMJ14039.1"/>
    <property type="molecule type" value="Genomic_DNA"/>
</dbReference>
<dbReference type="Gene3D" id="1.10.472.80">
    <property type="entry name" value="Ypt/Rab-GAP domain of gyp1p, domain 3"/>
    <property type="match status" value="1"/>
</dbReference>
<dbReference type="PROSITE" id="PS50086">
    <property type="entry name" value="TBC_RABGAP"/>
    <property type="match status" value="1"/>
</dbReference>
<feature type="region of interest" description="Disordered" evidence="6">
    <location>
        <begin position="106"/>
        <end position="141"/>
    </location>
</feature>
<evidence type="ECO:0000259" key="7">
    <source>
        <dbReference type="PROSITE" id="PS50086"/>
    </source>
</evidence>
<dbReference type="Gene3D" id="1.10.8.270">
    <property type="entry name" value="putative rabgap domain of human tbc1 domain family member 14 like domains"/>
    <property type="match status" value="1"/>
</dbReference>
<keyword evidence="3" id="KW-0206">Cytoskeleton</keyword>
<dbReference type="Proteomes" id="UP000187283">
    <property type="component" value="Unassembled WGS sequence"/>
</dbReference>
<keyword evidence="9" id="KW-1185">Reference proteome</keyword>
<comment type="caution">
    <text evidence="8">The sequence shown here is derived from an EMBL/GenBank/DDBJ whole genome shotgun (WGS) entry which is preliminary data.</text>
</comment>
<sequence>MNSNHRKATRKFTPISRELSSGLINMNLQELAKQKRKSSISSSTINFIPNISSISHSPSIVSPLNNSKNISSNPTKNISSPSLSIKNSLPKQRIISNTYASNLPFKKSSKASPNIPKMLPYRSKSNDTRAQNSPFLKNSLKSSPSEFKEIEKHKLRALIRRFHDSYDEVTKSESDLRLLIETNGGLPLPDNEDESKKIRSLIWKVLLRIKSIETDDYLKSLKACPSKSFSKIKDDVFRTLATDPKFKKAVPDKVLIRILNAIVCCGESDSRFPPRYVQGMNALLAPFSFVLNEPSAFFAFKQFLLAHCPSYVRPFLPGVIAGAHLVDECLAELDPELFVHLHLNGAKGVIYAYSSVMTLSAGVPPLDQLLRLWDYYLASGVHLNIVCIVAQVQSIRDLLLTSNRPNEILRVLPRLNASSIIRRSRKLYKELPKRVRDLLKGHTIDIDLATSISNKSPCLNLTSSFLVSNVCKNDILGYKSLSLNTPNNSLNSTQANNIESSQEFLPTNKPKRRKMPTNLGLGIKPNSPASTLIKNNNAPSIRNFNPNQHNRVRNDLQNWVSLEKD</sequence>
<accession>A0A1R1XHC5</accession>
<keyword evidence="4" id="KW-0131">Cell cycle</keyword>
<dbReference type="GO" id="GO:0005856">
    <property type="term" value="C:cytoskeleton"/>
    <property type="evidence" value="ECO:0007669"/>
    <property type="project" value="UniProtKB-SubCell"/>
</dbReference>
<dbReference type="Pfam" id="PF00566">
    <property type="entry name" value="RabGAP-TBC"/>
    <property type="match status" value="1"/>
</dbReference>
<feature type="region of interest" description="Disordered" evidence="6">
    <location>
        <begin position="518"/>
        <end position="565"/>
    </location>
</feature>
<feature type="compositionally biased region" description="Polar residues" evidence="6">
    <location>
        <begin position="527"/>
        <end position="565"/>
    </location>
</feature>
<reference evidence="8 9" key="1">
    <citation type="submission" date="2017-01" db="EMBL/GenBank/DDBJ databases">
        <authorList>
            <person name="Mah S.A."/>
            <person name="Swanson W.J."/>
            <person name="Moy G.W."/>
            <person name="Vacquier V.D."/>
        </authorList>
    </citation>
    <scope>NUCLEOTIDE SEQUENCE [LARGE SCALE GENOMIC DNA]</scope>
    <source>
        <strain evidence="8 9">GSMNP</strain>
    </source>
</reference>
<dbReference type="PANTHER" id="PTHR22957">
    <property type="entry name" value="TBC1 DOMAIN FAMILY MEMBER GTPASE-ACTIVATING PROTEIN"/>
    <property type="match status" value="1"/>
</dbReference>
<dbReference type="GO" id="GO:0005096">
    <property type="term" value="F:GTPase activator activity"/>
    <property type="evidence" value="ECO:0007669"/>
    <property type="project" value="TreeGrafter"/>
</dbReference>
<dbReference type="AlphaFoldDB" id="A0A1R1XHC5"/>
<feature type="domain" description="Rab-GAP TBC" evidence="7">
    <location>
        <begin position="193"/>
        <end position="380"/>
    </location>
</feature>
<evidence type="ECO:0000313" key="9">
    <source>
        <dbReference type="Proteomes" id="UP000187283"/>
    </source>
</evidence>
<protein>
    <submittedName>
        <fullName evidence="8">Putative mitotic check point protein BUB2</fullName>
    </submittedName>
</protein>
<dbReference type="FunFam" id="1.10.8.270:FF:000035">
    <property type="entry name" value="Cell cycle arrest protein BUB2"/>
    <property type="match status" value="1"/>
</dbReference>
<feature type="compositionally biased region" description="Polar residues" evidence="6">
    <location>
        <begin position="128"/>
        <end position="141"/>
    </location>
</feature>
<evidence type="ECO:0000256" key="2">
    <source>
        <dbReference type="ARBA" id="ARBA00022490"/>
    </source>
</evidence>
<evidence type="ECO:0000256" key="6">
    <source>
        <dbReference type="SAM" id="MobiDB-lite"/>
    </source>
</evidence>
<dbReference type="InterPro" id="IPR035969">
    <property type="entry name" value="Rab-GAP_TBC_sf"/>
</dbReference>
<evidence type="ECO:0000256" key="5">
    <source>
        <dbReference type="ARBA" id="ARBA00061049"/>
    </source>
</evidence>
<evidence type="ECO:0000256" key="4">
    <source>
        <dbReference type="ARBA" id="ARBA00023306"/>
    </source>
</evidence>
<dbReference type="InterPro" id="IPR000195">
    <property type="entry name" value="Rab-GAP-TBC_dom"/>
</dbReference>
<name>A0A1R1XHC5_9FUNG</name>
<proteinExistence type="inferred from homology"/>